<dbReference type="PANTHER" id="PTHR10579:SF43">
    <property type="entry name" value="ZINC FINGER (C3HC4-TYPE RING FINGER) FAMILY PROTEIN"/>
    <property type="match status" value="1"/>
</dbReference>
<dbReference type="PANTHER" id="PTHR10579">
    <property type="entry name" value="CALCIUM-ACTIVATED CHLORIDE CHANNEL REGULATOR"/>
    <property type="match status" value="1"/>
</dbReference>
<evidence type="ECO:0000259" key="2">
    <source>
        <dbReference type="PROSITE" id="PS50234"/>
    </source>
</evidence>
<organism evidence="3 4">
    <name type="scientific">Halovulum dunhuangense</name>
    <dbReference type="NCBI Taxonomy" id="1505036"/>
    <lineage>
        <taxon>Bacteria</taxon>
        <taxon>Pseudomonadati</taxon>
        <taxon>Pseudomonadota</taxon>
        <taxon>Alphaproteobacteria</taxon>
        <taxon>Rhodobacterales</taxon>
        <taxon>Paracoccaceae</taxon>
        <taxon>Halovulum</taxon>
    </lineage>
</organism>
<evidence type="ECO:0000313" key="3">
    <source>
        <dbReference type="EMBL" id="NNU82072.1"/>
    </source>
</evidence>
<reference evidence="3 4" key="1">
    <citation type="submission" date="2020-05" db="EMBL/GenBank/DDBJ databases">
        <title>Gimesia benthica sp. nov., a novel planctomycete isolated from a deep-sea water sample of the Northwest Indian Ocean.</title>
        <authorList>
            <person name="Wang J."/>
            <person name="Ruan C."/>
            <person name="Song L."/>
            <person name="Zhu Y."/>
            <person name="Li A."/>
            <person name="Zheng X."/>
            <person name="Wang L."/>
            <person name="Lu Z."/>
            <person name="Huang Y."/>
            <person name="Du W."/>
            <person name="Zhou Y."/>
            <person name="Huang L."/>
            <person name="Dai X."/>
        </authorList>
    </citation>
    <scope>NUCLEOTIDE SEQUENCE [LARGE SCALE GENOMIC DNA]</scope>
    <source>
        <strain evidence="3 4">YYQ-30</strain>
    </source>
</reference>
<gene>
    <name evidence="3" type="ORF">HMH01_16660</name>
</gene>
<evidence type="ECO:0000313" key="4">
    <source>
        <dbReference type="Proteomes" id="UP000572377"/>
    </source>
</evidence>
<dbReference type="Gene3D" id="3.40.50.410">
    <property type="entry name" value="von Willebrand factor, type A domain"/>
    <property type="match status" value="1"/>
</dbReference>
<comment type="caution">
    <text evidence="3">The sequence shown here is derived from an EMBL/GenBank/DDBJ whole genome shotgun (WGS) entry which is preliminary data.</text>
</comment>
<dbReference type="InterPro" id="IPR036465">
    <property type="entry name" value="vWFA_dom_sf"/>
</dbReference>
<dbReference type="SUPFAM" id="SSF53300">
    <property type="entry name" value="vWA-like"/>
    <property type="match status" value="1"/>
</dbReference>
<sequence>MTTTELRLSAAFDLGLVPSCGGSVRHLLCRLSAVGAEAERDRRKPLNLALVIDASGSMAGGRLEAAKRAALGVLDRLGPGDRLSVVSFASDVEVHLDGVAIDAGARQLARREIGRLDTRGMTNLSEGWFTGAECAARVQDAAPGLMPRVIILSDGHANEGITGRGDLAEHAAELRARGVITSALGIGDGYDEELLAALAENGGGRMHDAELDAEIETVLLGELGEAAATLVEDATLALDLPACVRAEPFGSQNFRQRGNRLTVPLGAIVAGGTRVLAIRLHCPPGEEGARLDLTLGATGRDARTGQTLEAASVALRLRVVDPLAAEMRGHDTEVAVAVARAWQGHVLRRMAALNRERAHREAEAYLRDEIRRFASYVRGLEGTERLLRELELMQREVHEEWSPRVRKEMALHAAKLREGSVDHRGPAKAAWSAHMASRPR</sequence>
<dbReference type="AlphaFoldDB" id="A0A849L7H2"/>
<dbReference type="Pfam" id="PF00092">
    <property type="entry name" value="VWA"/>
    <property type="match status" value="1"/>
</dbReference>
<dbReference type="RefSeq" id="WP_171326937.1">
    <property type="nucleotide sequence ID" value="NZ_JABFBC010000005.1"/>
</dbReference>
<dbReference type="InterPro" id="IPR051266">
    <property type="entry name" value="CLCR"/>
</dbReference>
<feature type="domain" description="VWFA" evidence="2">
    <location>
        <begin position="47"/>
        <end position="223"/>
    </location>
</feature>
<dbReference type="InterPro" id="IPR002035">
    <property type="entry name" value="VWF_A"/>
</dbReference>
<evidence type="ECO:0000256" key="1">
    <source>
        <dbReference type="SAM" id="MobiDB-lite"/>
    </source>
</evidence>
<protein>
    <submittedName>
        <fullName evidence="3">VWA domain-containing protein</fullName>
    </submittedName>
</protein>
<dbReference type="PROSITE" id="PS50234">
    <property type="entry name" value="VWFA"/>
    <property type="match status" value="1"/>
</dbReference>
<proteinExistence type="predicted"/>
<feature type="region of interest" description="Disordered" evidence="1">
    <location>
        <begin position="417"/>
        <end position="440"/>
    </location>
</feature>
<dbReference type="SMART" id="SM00327">
    <property type="entry name" value="VWA"/>
    <property type="match status" value="1"/>
</dbReference>
<keyword evidence="4" id="KW-1185">Reference proteome</keyword>
<dbReference type="Proteomes" id="UP000572377">
    <property type="component" value="Unassembled WGS sequence"/>
</dbReference>
<name>A0A849L7H2_9RHOB</name>
<accession>A0A849L7H2</accession>
<dbReference type="EMBL" id="JABFBC010000005">
    <property type="protein sequence ID" value="NNU82072.1"/>
    <property type="molecule type" value="Genomic_DNA"/>
</dbReference>